<keyword evidence="3" id="KW-1185">Reference proteome</keyword>
<comment type="caution">
    <text evidence="2">The sequence shown here is derived from an EMBL/GenBank/DDBJ whole genome shotgun (WGS) entry which is preliminary data.</text>
</comment>
<sequence>MRADLLRAILGEVTGQSPTALEIAETLWLAGHAGEGHRGPDPVAVEPAAADPFEGPAVTATGNEAETAASLSELQAMPAPADPEPATVPAMEDPALSLHVDADGQDFEASTGTFETVAVPSAETLHDRLGLQRALRPLKRRVPSPHVRVLDEIVTAERIADELMRSRPEGPGRGLSLRPAEERWLRLDIVFDAGPSMAMWRDHVVELERLMNQVGAFSAVRCWSLEVAAGVATLRTFGTRAGGRAPGAILGVEGRQAILVVSDCSGANWWRGTLPGVVAGWARRAPVAIIQPLPERLWARTAAPARPGSIKVAEPGLPNSRLRFTPSADFAGPVRGGVPVPVLELSASWFGGWASTVAGVSSAAFPCAVAHLQGSGARAVPASLHADLTAEDRVLRFRSSASPDAFRLAGFIATTVPTVPVMRLVQQAMFGRSSPAQLAEVILSGLFRTDYSGAQRFTFFDGVRELMLSTLTKVDALSAVRVLQGVSQLIESRAGETDVSFPALLGLPPGQGAGADRGGASFALVSPEALARLAPAALTRTSSGPATTPMPEPERRPRYAPLPAWIQVRRVTSSMLVRQPMLFVGLGGTGCRVGAEFERRLREALCGSDGMALQERLLDEERLPYQLPRCTQFVYADLSASELARVRRTVVPGPEHEQAAQMTMGLVEDLVPAGLNNSSEVAQSLRIHLDDDMIGWLPPRDTDPRIGPLVRGAGQLPTVARSALFETLRRDADAATSAIRTALSEINKSAGDLRELSGGLPRHRTVLVFVAFSVTGGVGSGLFYDYLHLIGDLFVRGGLSAEIYPLVLMPSAFDEGQGGGRAVELNAGSALIDLFRLIDDQNAMGSVDDLDVSRRQSSVAVRHPRSGLIRLPPNMIQTALLFGRSAPGILREDLHESMTSLMTSFMSAAPPGEWPDAAAADAHLSFADSFINGAVERSSVADAGFGRRGVTTSAVATVATPLAEITDVIAGRLLARAVEELLVPPGALENNKSYIRAFISVAGLDAMLEARPRPVAFRGSDAVGHQAVLNALVGRADDMAANVRDKGVLAPAVAGMAQGVRFEAATARVLRDIDLFRACRVAVGHAELTDPIDRGGFSGLLDSWSQTPAPPAGLDSELPPKPGVLPRKLLSRVRMADPEVREVIQRQDSWYAWQTRRLYNACWNDSRRLWERPWRSYIDELSALVQGFHQHVSEDRQSFEVRSRELYRSRPGAAYILPPENRGLEGLYRAVVDRMQAEYSASLPSNAHEGHVLNALLGPDNWQRAYEAGRRDPMGAVGFVRQRVREAVAAHLHPPGHDRVALVPRMEDLLRAAATEHNRFVPDQYHVQLREKLADLVPRGLVPAGRAPVRALITYPSLVPSEPIEHYLHREVALRIDPEAVVEFRAVPGESVTVIMNRTGMGVTDVPEVRRLLKVWSDAHRRPEPHDYLAWRRRLEPDVGYRLLARDDRPRVLHHLLCAAWNGAVTVGGDVTSPTEIVVSSGGRDSISMRLDLSSFGTLSSWGNLLQAYESWTVTDDDPARGELAARLMWIEPKGVDHSLQPPSPVYTAIVEQAEREVGRIEEAAASRALSRDPQLVVLGEFWRELLPAALAMPIGVDRRRLTDLQAQFNVAGGPGE</sequence>
<feature type="region of interest" description="Disordered" evidence="1">
    <location>
        <begin position="34"/>
        <end position="58"/>
    </location>
</feature>
<dbReference type="EMBL" id="JAENHP010000003">
    <property type="protein sequence ID" value="MBM2616488.1"/>
    <property type="molecule type" value="Genomic_DNA"/>
</dbReference>
<organism evidence="2 3">
    <name type="scientific">Paractinoplanes ovalisporus</name>
    <dbReference type="NCBI Taxonomy" id="2810368"/>
    <lineage>
        <taxon>Bacteria</taxon>
        <taxon>Bacillati</taxon>
        <taxon>Actinomycetota</taxon>
        <taxon>Actinomycetes</taxon>
        <taxon>Micromonosporales</taxon>
        <taxon>Micromonosporaceae</taxon>
        <taxon>Paractinoplanes</taxon>
    </lineage>
</organism>
<dbReference type="InterPro" id="IPR036525">
    <property type="entry name" value="Tubulin/FtsZ_GTPase_sf"/>
</dbReference>
<evidence type="ECO:0000313" key="3">
    <source>
        <dbReference type="Proteomes" id="UP000632138"/>
    </source>
</evidence>
<accession>A0ABS2A9I0</accession>
<dbReference type="InterPro" id="IPR047738">
    <property type="entry name" value="SAV_2336-like_N"/>
</dbReference>
<reference evidence="2 3" key="1">
    <citation type="submission" date="2021-01" db="EMBL/GenBank/DDBJ databases">
        <title>Actinoplanes sp. nov. LDG1-06 isolated from lichen.</title>
        <authorList>
            <person name="Saeng-In P."/>
            <person name="Phongsopitanun W."/>
            <person name="Kanchanasin P."/>
            <person name="Yuki M."/>
            <person name="Kudo T."/>
            <person name="Ohkuma M."/>
            <person name="Tanasupawat S."/>
        </authorList>
    </citation>
    <scope>NUCLEOTIDE SEQUENCE [LARGE SCALE GENOMIC DNA]</scope>
    <source>
        <strain evidence="2 3">LDG1-06</strain>
    </source>
</reference>
<dbReference type="Pfam" id="PF13809">
    <property type="entry name" value="Tubulin_2"/>
    <property type="match status" value="1"/>
</dbReference>
<dbReference type="Gene3D" id="3.40.50.1440">
    <property type="entry name" value="Tubulin/FtsZ, GTPase domain"/>
    <property type="match status" value="1"/>
</dbReference>
<feature type="compositionally biased region" description="Low complexity" evidence="1">
    <location>
        <begin position="41"/>
        <end position="52"/>
    </location>
</feature>
<dbReference type="Proteomes" id="UP000632138">
    <property type="component" value="Unassembled WGS sequence"/>
</dbReference>
<dbReference type="RefSeq" id="WP_203376376.1">
    <property type="nucleotide sequence ID" value="NZ_JAENHP010000003.1"/>
</dbReference>
<evidence type="ECO:0000256" key="1">
    <source>
        <dbReference type="SAM" id="MobiDB-lite"/>
    </source>
</evidence>
<proteinExistence type="predicted"/>
<evidence type="ECO:0000313" key="2">
    <source>
        <dbReference type="EMBL" id="MBM2616488.1"/>
    </source>
</evidence>
<name>A0ABS2A9I0_9ACTN</name>
<protein>
    <submittedName>
        <fullName evidence="2">Uncharacterized protein</fullName>
    </submittedName>
</protein>
<gene>
    <name evidence="2" type="ORF">JIG36_13070</name>
</gene>
<dbReference type="NCBIfam" id="NF041121">
    <property type="entry name" value="SAV_2336_NTERM"/>
    <property type="match status" value="1"/>
</dbReference>
<dbReference type="InterPro" id="IPR025904">
    <property type="entry name" value="Tubulin-like"/>
</dbReference>